<dbReference type="Proteomes" id="UP000887577">
    <property type="component" value="Unplaced"/>
</dbReference>
<name>A0A914YZN7_9BILA</name>
<sequence>MACATLGHRSAGEDNARPVRSGHAVVGVHPARGGGVCRGAGHGPARWQAGSGTDHALRRAADRAAGQRGAERAVGH</sequence>
<dbReference type="WBParaSite" id="PSU_v2.g350.t1">
    <property type="protein sequence ID" value="PSU_v2.g350.t1"/>
    <property type="gene ID" value="PSU_v2.g350"/>
</dbReference>
<evidence type="ECO:0000256" key="1">
    <source>
        <dbReference type="SAM" id="MobiDB-lite"/>
    </source>
</evidence>
<organism evidence="2 3">
    <name type="scientific">Panagrolaimus superbus</name>
    <dbReference type="NCBI Taxonomy" id="310955"/>
    <lineage>
        <taxon>Eukaryota</taxon>
        <taxon>Metazoa</taxon>
        <taxon>Ecdysozoa</taxon>
        <taxon>Nematoda</taxon>
        <taxon>Chromadorea</taxon>
        <taxon>Rhabditida</taxon>
        <taxon>Tylenchina</taxon>
        <taxon>Panagrolaimomorpha</taxon>
        <taxon>Panagrolaimoidea</taxon>
        <taxon>Panagrolaimidae</taxon>
        <taxon>Panagrolaimus</taxon>
    </lineage>
</organism>
<evidence type="ECO:0000313" key="3">
    <source>
        <dbReference type="WBParaSite" id="PSU_v2.g350.t1"/>
    </source>
</evidence>
<dbReference type="AlphaFoldDB" id="A0A914YZN7"/>
<feature type="region of interest" description="Disordered" evidence="1">
    <location>
        <begin position="35"/>
        <end position="76"/>
    </location>
</feature>
<proteinExistence type="predicted"/>
<reference evidence="3" key="1">
    <citation type="submission" date="2022-11" db="UniProtKB">
        <authorList>
            <consortium name="WormBaseParasite"/>
        </authorList>
    </citation>
    <scope>IDENTIFICATION</scope>
</reference>
<feature type="region of interest" description="Disordered" evidence="1">
    <location>
        <begin position="1"/>
        <end position="22"/>
    </location>
</feature>
<accession>A0A914YZN7</accession>
<protein>
    <submittedName>
        <fullName evidence="3">Uncharacterized protein</fullName>
    </submittedName>
</protein>
<evidence type="ECO:0000313" key="2">
    <source>
        <dbReference type="Proteomes" id="UP000887577"/>
    </source>
</evidence>
<keyword evidence="2" id="KW-1185">Reference proteome</keyword>